<evidence type="ECO:0000256" key="1">
    <source>
        <dbReference type="SAM" id="SignalP"/>
    </source>
</evidence>
<dbReference type="InParanoid" id="A0A1X7TN13"/>
<proteinExistence type="predicted"/>
<keyword evidence="1" id="KW-0732">Signal</keyword>
<sequence>MMASNVGIIFFVICCATVVKSSQDISEYSLTNLPTEESSIVAETSGIDTTTLKDTYHDLGKGAKMGFYAAATHKTGFKDKALSIHGDVSSLQDSSISAFQKFDETSKRALKNLQEAFEHISDSEEGKAHELLDEVGRQANDLTKEAKNIELQAGAGRDKVSSLLEEIYNSRVTLQTVSTAWEDVSNNCVDLKKRVTDKAVVATPLFQKQAITLYAQWLSLSKASRYFLSEVKPIEAIEDAQNKMKKDEL</sequence>
<accession>A0A1X7TN13</accession>
<feature type="chain" id="PRO_5012237029" evidence="1">
    <location>
        <begin position="22"/>
        <end position="249"/>
    </location>
</feature>
<name>A0A1X7TN13_AMPQE</name>
<evidence type="ECO:0000313" key="2">
    <source>
        <dbReference type="EnsemblMetazoa" id="Aqu2.1.16182_001"/>
    </source>
</evidence>
<dbReference type="EnsemblMetazoa" id="Aqu2.1.16182_001">
    <property type="protein sequence ID" value="Aqu2.1.16182_001"/>
    <property type="gene ID" value="Aqu2.1.16182"/>
</dbReference>
<feature type="signal peptide" evidence="1">
    <location>
        <begin position="1"/>
        <end position="21"/>
    </location>
</feature>
<reference evidence="2" key="1">
    <citation type="submission" date="2017-05" db="UniProtKB">
        <authorList>
            <consortium name="EnsemblMetazoa"/>
        </authorList>
    </citation>
    <scope>IDENTIFICATION</scope>
</reference>
<organism evidence="2">
    <name type="scientific">Amphimedon queenslandica</name>
    <name type="common">Sponge</name>
    <dbReference type="NCBI Taxonomy" id="400682"/>
    <lineage>
        <taxon>Eukaryota</taxon>
        <taxon>Metazoa</taxon>
        <taxon>Porifera</taxon>
        <taxon>Demospongiae</taxon>
        <taxon>Heteroscleromorpha</taxon>
        <taxon>Haplosclerida</taxon>
        <taxon>Niphatidae</taxon>
        <taxon>Amphimedon</taxon>
    </lineage>
</organism>
<protein>
    <submittedName>
        <fullName evidence="2">Uncharacterized protein</fullName>
    </submittedName>
</protein>
<dbReference type="AlphaFoldDB" id="A0A1X7TN13"/>